<proteinExistence type="predicted"/>
<organism evidence="2 3">
    <name type="scientific">Amycolatopsis alkalitolerans</name>
    <dbReference type="NCBI Taxonomy" id="2547244"/>
    <lineage>
        <taxon>Bacteria</taxon>
        <taxon>Bacillati</taxon>
        <taxon>Actinomycetota</taxon>
        <taxon>Actinomycetes</taxon>
        <taxon>Pseudonocardiales</taxon>
        <taxon>Pseudonocardiaceae</taxon>
        <taxon>Amycolatopsis</taxon>
    </lineage>
</organism>
<accession>A0A5C4LZ12</accession>
<gene>
    <name evidence="2" type="ORF">FG385_15680</name>
</gene>
<evidence type="ECO:0000259" key="1">
    <source>
        <dbReference type="Pfam" id="PF18075"/>
    </source>
</evidence>
<dbReference type="Gene3D" id="3.30.70.3040">
    <property type="match status" value="1"/>
</dbReference>
<name>A0A5C4LZ12_9PSEU</name>
<dbReference type="EMBL" id="VDFW01000012">
    <property type="protein sequence ID" value="TNC25086.1"/>
    <property type="molecule type" value="Genomic_DNA"/>
</dbReference>
<keyword evidence="3" id="KW-1185">Reference proteome</keyword>
<evidence type="ECO:0000313" key="3">
    <source>
        <dbReference type="Proteomes" id="UP000305546"/>
    </source>
</evidence>
<reference evidence="2 3" key="1">
    <citation type="submission" date="2019-06" db="EMBL/GenBank/DDBJ databases">
        <title>Amycolatopsis alkalitolerans sp. nov., isolated from Gastrodia elata Blume.</title>
        <authorList>
            <person name="Narsing Rao M.P."/>
            <person name="Li W.J."/>
        </authorList>
    </citation>
    <scope>NUCLEOTIDE SEQUENCE [LARGE SCALE GENOMIC DNA]</scope>
    <source>
        <strain evidence="2 3">SYSUP0005</strain>
    </source>
</reference>
<dbReference type="Proteomes" id="UP000305546">
    <property type="component" value="Unassembled WGS sequence"/>
</dbReference>
<dbReference type="Pfam" id="PF18075">
    <property type="entry name" value="FtsX_ECD"/>
    <property type="match status" value="1"/>
</dbReference>
<evidence type="ECO:0000313" key="2">
    <source>
        <dbReference type="EMBL" id="TNC25086.1"/>
    </source>
</evidence>
<comment type="caution">
    <text evidence="2">The sequence shown here is derived from an EMBL/GenBank/DDBJ whole genome shotgun (WGS) entry which is preliminary data.</text>
</comment>
<feature type="domain" description="FtsX extracellular" evidence="1">
    <location>
        <begin position="51"/>
        <end position="128"/>
    </location>
</feature>
<dbReference type="AlphaFoldDB" id="A0A5C4LZ12"/>
<dbReference type="InterPro" id="IPR040690">
    <property type="entry name" value="FtsX_ECD"/>
</dbReference>
<protein>
    <recommendedName>
        <fullName evidence="1">FtsX extracellular domain-containing protein</fullName>
    </recommendedName>
</protein>
<sequence length="168" mass="18186">MIVLAFVGLFAVAGTTVMLLWHGGEPAAGRQLPAPIVPLADHDVCADHLAVYVDTDAEMRRIADVVHMDRRARKVYTETKDEAYQRFKVMFQDSPALVASARPDALPASVTIVGTGQVDLRAWGAELKATFPEVTDVKPVIMSEILPSLTARYGTADLKSPCPPSGER</sequence>